<keyword evidence="6" id="KW-1185">Reference proteome</keyword>
<dbReference type="Pfam" id="PF00005">
    <property type="entry name" value="ABC_tran"/>
    <property type="match status" value="1"/>
</dbReference>
<organism evidence="5 6">
    <name type="scientific">Geomonas subterranea</name>
    <dbReference type="NCBI Taxonomy" id="2847989"/>
    <lineage>
        <taxon>Bacteria</taxon>
        <taxon>Pseudomonadati</taxon>
        <taxon>Thermodesulfobacteriota</taxon>
        <taxon>Desulfuromonadia</taxon>
        <taxon>Geobacterales</taxon>
        <taxon>Geobacteraceae</taxon>
        <taxon>Geomonas</taxon>
    </lineage>
</organism>
<evidence type="ECO:0000313" key="5">
    <source>
        <dbReference type="EMBL" id="QXE91723.1"/>
    </source>
</evidence>
<protein>
    <submittedName>
        <fullName evidence="5">ATP-binding cassette domain-containing protein</fullName>
    </submittedName>
</protein>
<evidence type="ECO:0000313" key="6">
    <source>
        <dbReference type="Proteomes" id="UP000683559"/>
    </source>
</evidence>
<keyword evidence="3 5" id="KW-0067">ATP-binding</keyword>
<dbReference type="PROSITE" id="PS50893">
    <property type="entry name" value="ABC_TRANSPORTER_2"/>
    <property type="match status" value="1"/>
</dbReference>
<evidence type="ECO:0000256" key="2">
    <source>
        <dbReference type="ARBA" id="ARBA00022741"/>
    </source>
</evidence>
<dbReference type="PROSITE" id="PS00211">
    <property type="entry name" value="ABC_TRANSPORTER_1"/>
    <property type="match status" value="1"/>
</dbReference>
<dbReference type="SMART" id="SM00382">
    <property type="entry name" value="AAA"/>
    <property type="match status" value="1"/>
</dbReference>
<name>A0ABX8LJ20_9BACT</name>
<gene>
    <name evidence="5" type="ORF">KP001_04060</name>
</gene>
<accession>A0ABX8LJ20</accession>
<dbReference type="InterPro" id="IPR003439">
    <property type="entry name" value="ABC_transporter-like_ATP-bd"/>
</dbReference>
<keyword evidence="1" id="KW-0813">Transport</keyword>
<feature type="domain" description="ABC transporter" evidence="4">
    <location>
        <begin position="15"/>
        <end position="253"/>
    </location>
</feature>
<sequence>MEREGTLNRTGRDMVTLDDVSFSGRSADGGIVTLLDAVSFSAKVAEITAIIGPSGGGKSTLIRLINRLTEPSQGRISVGGTDISTMDPLELRRLVALVPQKPFMFEGTVLDNLQIPFRYRHETPPAAQSPEVAEVLALARLDRELLERDARSLSLGQQQRVGVARALITKPRVLLLDEPTSALDRRTSDALAATLREICHGKNLTMIMVTHDLRLTEKVADYCFYLEAGRILEQGRAAELLAHPASIELKRFLSEPADQEG</sequence>
<dbReference type="GO" id="GO:0005524">
    <property type="term" value="F:ATP binding"/>
    <property type="evidence" value="ECO:0007669"/>
    <property type="project" value="UniProtKB-KW"/>
</dbReference>
<dbReference type="PANTHER" id="PTHR43423">
    <property type="entry name" value="ABC TRANSPORTER I FAMILY MEMBER 17"/>
    <property type="match status" value="1"/>
</dbReference>
<dbReference type="InterPro" id="IPR003593">
    <property type="entry name" value="AAA+_ATPase"/>
</dbReference>
<dbReference type="Proteomes" id="UP000683559">
    <property type="component" value="Chromosome"/>
</dbReference>
<reference evidence="5 6" key="1">
    <citation type="submission" date="2021-06" db="EMBL/GenBank/DDBJ databases">
        <title>Gemonas diversity in paddy soil.</title>
        <authorList>
            <person name="Liu G."/>
        </authorList>
    </citation>
    <scope>NUCLEOTIDE SEQUENCE [LARGE SCALE GENOMIC DNA]</scope>
    <source>
        <strain evidence="5 6">RG2</strain>
    </source>
</reference>
<evidence type="ECO:0000256" key="3">
    <source>
        <dbReference type="ARBA" id="ARBA00022840"/>
    </source>
</evidence>
<evidence type="ECO:0000259" key="4">
    <source>
        <dbReference type="PROSITE" id="PS50893"/>
    </source>
</evidence>
<evidence type="ECO:0000256" key="1">
    <source>
        <dbReference type="ARBA" id="ARBA00022448"/>
    </source>
</evidence>
<dbReference type="InterPro" id="IPR017871">
    <property type="entry name" value="ABC_transporter-like_CS"/>
</dbReference>
<proteinExistence type="predicted"/>
<dbReference type="EMBL" id="CP077683">
    <property type="protein sequence ID" value="QXE91723.1"/>
    <property type="molecule type" value="Genomic_DNA"/>
</dbReference>
<keyword evidence="2" id="KW-0547">Nucleotide-binding</keyword>
<dbReference type="PANTHER" id="PTHR43423:SF1">
    <property type="entry name" value="ABC TRANSPORTER I FAMILY MEMBER 17"/>
    <property type="match status" value="1"/>
</dbReference>